<dbReference type="Proteomes" id="UP000237105">
    <property type="component" value="Unassembled WGS sequence"/>
</dbReference>
<reference evidence="2" key="1">
    <citation type="submission" date="2016-06" db="EMBL/GenBank/DDBJ databases">
        <title>Parallel loss of symbiosis genes in relatives of nitrogen-fixing non-legume Parasponia.</title>
        <authorList>
            <person name="Van Velzen R."/>
            <person name="Holmer R."/>
            <person name="Bu F."/>
            <person name="Rutten L."/>
            <person name="Van Zeijl A."/>
            <person name="Liu W."/>
            <person name="Santuari L."/>
            <person name="Cao Q."/>
            <person name="Sharma T."/>
            <person name="Shen D."/>
            <person name="Roswanjaya Y."/>
            <person name="Wardhani T."/>
            <person name="Kalhor M.S."/>
            <person name="Jansen J."/>
            <person name="Van den Hoogen J."/>
            <person name="Gungor B."/>
            <person name="Hartog M."/>
            <person name="Hontelez J."/>
            <person name="Verver J."/>
            <person name="Yang W.-C."/>
            <person name="Schijlen E."/>
            <person name="Repin R."/>
            <person name="Schilthuizen M."/>
            <person name="Schranz E."/>
            <person name="Heidstra R."/>
            <person name="Miyata K."/>
            <person name="Fedorova E."/>
            <person name="Kohlen W."/>
            <person name="Bisseling T."/>
            <person name="Smit S."/>
            <person name="Geurts R."/>
        </authorList>
    </citation>
    <scope>NUCLEOTIDE SEQUENCE [LARGE SCALE GENOMIC DNA]</scope>
    <source>
        <strain evidence="2">cv. WU1-14</strain>
    </source>
</reference>
<dbReference type="AlphaFoldDB" id="A0A2P5DLD3"/>
<feature type="non-terminal residue" evidence="1">
    <location>
        <position position="1"/>
    </location>
</feature>
<protein>
    <submittedName>
        <fullName evidence="1">Uncharacterized protein</fullName>
    </submittedName>
</protein>
<proteinExistence type="predicted"/>
<keyword evidence="2" id="KW-1185">Reference proteome</keyword>
<gene>
    <name evidence="1" type="ORF">PanWU01x14_053190</name>
</gene>
<accession>A0A2P5DLD3</accession>
<comment type="caution">
    <text evidence="1">The sequence shown here is derived from an EMBL/GenBank/DDBJ whole genome shotgun (WGS) entry which is preliminary data.</text>
</comment>
<evidence type="ECO:0000313" key="1">
    <source>
        <dbReference type="EMBL" id="PON74109.1"/>
    </source>
</evidence>
<name>A0A2P5DLD3_PARAD</name>
<dbReference type="EMBL" id="JXTB01000030">
    <property type="protein sequence ID" value="PON74109.1"/>
    <property type="molecule type" value="Genomic_DNA"/>
</dbReference>
<organism evidence="1 2">
    <name type="scientific">Parasponia andersonii</name>
    <name type="common">Sponia andersonii</name>
    <dbReference type="NCBI Taxonomy" id="3476"/>
    <lineage>
        <taxon>Eukaryota</taxon>
        <taxon>Viridiplantae</taxon>
        <taxon>Streptophyta</taxon>
        <taxon>Embryophyta</taxon>
        <taxon>Tracheophyta</taxon>
        <taxon>Spermatophyta</taxon>
        <taxon>Magnoliopsida</taxon>
        <taxon>eudicotyledons</taxon>
        <taxon>Gunneridae</taxon>
        <taxon>Pentapetalae</taxon>
        <taxon>rosids</taxon>
        <taxon>fabids</taxon>
        <taxon>Rosales</taxon>
        <taxon>Cannabaceae</taxon>
        <taxon>Parasponia</taxon>
    </lineage>
</organism>
<evidence type="ECO:0000313" key="2">
    <source>
        <dbReference type="Proteomes" id="UP000237105"/>
    </source>
</evidence>
<sequence length="62" mass="6970">SREAEEYLFGGAERIDEAVKGRDGSVDLENPRCQSLRWVNYTPPCDCRCDLPMPMPPPASRS</sequence>